<evidence type="ECO:0000256" key="1">
    <source>
        <dbReference type="PROSITE-ProRule" id="PRU00023"/>
    </source>
</evidence>
<dbReference type="GO" id="GO:0045211">
    <property type="term" value="C:postsynaptic membrane"/>
    <property type="evidence" value="ECO:0007669"/>
    <property type="project" value="TreeGrafter"/>
</dbReference>
<dbReference type="InterPro" id="IPR051569">
    <property type="entry name" value="SHANK"/>
</dbReference>
<keyword evidence="1" id="KW-0040">ANK repeat</keyword>
<sequence length="204" mass="22472">MNLNVDARHYLPSILIVSLLQYPKRSNVNPFFPVTVESSRCVAACVTRLFKACQNGFAQHLEHLLFYGADSSSQNAAGNTALHVSALYNKASTLPLLWESCVRVLLYRGADKEAQNHLGQTPFQLAIMAGHFDLGEILKNHKDCDVVPFLESPKYVPKRKESVHTLPLPSLHSHPLLRANSDNSMVQSDPLAHQAAAHPTAGQV</sequence>
<feature type="repeat" description="ANK" evidence="1">
    <location>
        <begin position="77"/>
        <end position="117"/>
    </location>
</feature>
<dbReference type="SMART" id="SM00248">
    <property type="entry name" value="ANK"/>
    <property type="match status" value="3"/>
</dbReference>
<organism evidence="2 3">
    <name type="scientific">Liparis tanakae</name>
    <name type="common">Tanaka's snailfish</name>
    <dbReference type="NCBI Taxonomy" id="230148"/>
    <lineage>
        <taxon>Eukaryota</taxon>
        <taxon>Metazoa</taxon>
        <taxon>Chordata</taxon>
        <taxon>Craniata</taxon>
        <taxon>Vertebrata</taxon>
        <taxon>Euteleostomi</taxon>
        <taxon>Actinopterygii</taxon>
        <taxon>Neopterygii</taxon>
        <taxon>Teleostei</taxon>
        <taxon>Neoteleostei</taxon>
        <taxon>Acanthomorphata</taxon>
        <taxon>Eupercaria</taxon>
        <taxon>Perciformes</taxon>
        <taxon>Cottioidei</taxon>
        <taxon>Cottales</taxon>
        <taxon>Liparidae</taxon>
        <taxon>Liparis</taxon>
    </lineage>
</organism>
<dbReference type="GO" id="GO:0043197">
    <property type="term" value="C:dendritic spine"/>
    <property type="evidence" value="ECO:0007669"/>
    <property type="project" value="TreeGrafter"/>
</dbReference>
<gene>
    <name evidence="2" type="primary">SHANK1_3</name>
    <name evidence="2" type="ORF">EYF80_066533</name>
</gene>
<keyword evidence="3" id="KW-1185">Reference proteome</keyword>
<protein>
    <submittedName>
        <fullName evidence="2">SH3 and multiple ankyrin repeat domains protein 1</fullName>
    </submittedName>
</protein>
<dbReference type="GO" id="GO:0014069">
    <property type="term" value="C:postsynaptic density"/>
    <property type="evidence" value="ECO:0007669"/>
    <property type="project" value="TreeGrafter"/>
</dbReference>
<dbReference type="Pfam" id="PF12796">
    <property type="entry name" value="Ank_2"/>
    <property type="match status" value="1"/>
</dbReference>
<evidence type="ECO:0000313" key="2">
    <source>
        <dbReference type="EMBL" id="TNN23348.1"/>
    </source>
</evidence>
<dbReference type="GO" id="GO:0035255">
    <property type="term" value="F:ionotropic glutamate receptor binding"/>
    <property type="evidence" value="ECO:0007669"/>
    <property type="project" value="TreeGrafter"/>
</dbReference>
<accession>A0A4Z2E3K1</accession>
<dbReference type="InterPro" id="IPR036770">
    <property type="entry name" value="Ankyrin_rpt-contain_sf"/>
</dbReference>
<dbReference type="SUPFAM" id="SSF48403">
    <property type="entry name" value="Ankyrin repeat"/>
    <property type="match status" value="1"/>
</dbReference>
<dbReference type="PANTHER" id="PTHR24135:SF3">
    <property type="entry name" value="SH3 AND MULTIPLE ANKYRIN REPEAT DOMAINS PROTEIN 1"/>
    <property type="match status" value="1"/>
</dbReference>
<dbReference type="AlphaFoldDB" id="A0A4Z2E3K1"/>
<dbReference type="PANTHER" id="PTHR24135">
    <property type="entry name" value="SH3 AND MULTIPLE ANKYRIN REPEAT DOMAINS PROTEIN"/>
    <property type="match status" value="1"/>
</dbReference>
<evidence type="ECO:0000313" key="3">
    <source>
        <dbReference type="Proteomes" id="UP000314294"/>
    </source>
</evidence>
<dbReference type="GO" id="GO:0030160">
    <property type="term" value="F:synaptic receptor adaptor activity"/>
    <property type="evidence" value="ECO:0007669"/>
    <property type="project" value="TreeGrafter"/>
</dbReference>
<reference evidence="2 3" key="1">
    <citation type="submission" date="2019-03" db="EMBL/GenBank/DDBJ databases">
        <title>First draft genome of Liparis tanakae, snailfish: a comprehensive survey of snailfish specific genes.</title>
        <authorList>
            <person name="Kim W."/>
            <person name="Song I."/>
            <person name="Jeong J.-H."/>
            <person name="Kim D."/>
            <person name="Kim S."/>
            <person name="Ryu S."/>
            <person name="Song J.Y."/>
            <person name="Lee S.K."/>
        </authorList>
    </citation>
    <scope>NUCLEOTIDE SEQUENCE [LARGE SCALE GENOMIC DNA]</scope>
    <source>
        <tissue evidence="2">Muscle</tissue>
    </source>
</reference>
<dbReference type="Gene3D" id="1.25.40.20">
    <property type="entry name" value="Ankyrin repeat-containing domain"/>
    <property type="match status" value="1"/>
</dbReference>
<proteinExistence type="predicted"/>
<dbReference type="Proteomes" id="UP000314294">
    <property type="component" value="Unassembled WGS sequence"/>
</dbReference>
<dbReference type="PROSITE" id="PS50088">
    <property type="entry name" value="ANK_REPEAT"/>
    <property type="match status" value="1"/>
</dbReference>
<dbReference type="InterPro" id="IPR002110">
    <property type="entry name" value="Ankyrin_rpt"/>
</dbReference>
<dbReference type="EMBL" id="SRLO01018809">
    <property type="protein sequence ID" value="TNN23348.1"/>
    <property type="molecule type" value="Genomic_DNA"/>
</dbReference>
<dbReference type="OrthoDB" id="445896at2759"/>
<comment type="caution">
    <text evidence="2">The sequence shown here is derived from an EMBL/GenBank/DDBJ whole genome shotgun (WGS) entry which is preliminary data.</text>
</comment>
<name>A0A4Z2E3K1_9TELE</name>